<reference evidence="1 2" key="1">
    <citation type="journal article" date="2021" name="Microorganisms">
        <title>Genome Evolution of Filamentous Cyanobacterium Nostoc Species: From Facultative Symbiosis to Free Living.</title>
        <authorList>
            <person name="Huo D."/>
            <person name="Li H."/>
            <person name="Cai F."/>
            <person name="Guo X."/>
            <person name="Qiao Z."/>
            <person name="Wang W."/>
            <person name="Yu G."/>
            <person name="Li R."/>
        </authorList>
    </citation>
    <scope>NUCLEOTIDE SEQUENCE [LARGE SCALE GENOMIC DNA]</scope>
    <source>
        <strain evidence="1 2">CHAB 5714</strain>
    </source>
</reference>
<evidence type="ECO:0000313" key="2">
    <source>
        <dbReference type="Proteomes" id="UP001199525"/>
    </source>
</evidence>
<dbReference type="RefSeq" id="WP_229483541.1">
    <property type="nucleotide sequence ID" value="NZ_JAIVFQ010000005.1"/>
</dbReference>
<sequence>METATAKTTAIEQQSLSSYNSAIEQQSFSPYNSASSFSESSLETLDDMEFELERIMFEEFAKGLASDIPMAGF</sequence>
<dbReference type="Proteomes" id="UP001199525">
    <property type="component" value="Unassembled WGS sequence"/>
</dbReference>
<gene>
    <name evidence="1" type="ORF">LC586_05520</name>
</gene>
<accession>A0ABS8I3C2</accession>
<organism evidence="1 2">
    <name type="scientific">Nostoc favosum CHAB5714</name>
    <dbReference type="NCBI Taxonomy" id="2780399"/>
    <lineage>
        <taxon>Bacteria</taxon>
        <taxon>Bacillati</taxon>
        <taxon>Cyanobacteriota</taxon>
        <taxon>Cyanophyceae</taxon>
        <taxon>Nostocales</taxon>
        <taxon>Nostocaceae</taxon>
        <taxon>Nostoc</taxon>
        <taxon>Nostoc favosum</taxon>
    </lineage>
</organism>
<name>A0ABS8I3C2_9NOSO</name>
<protein>
    <submittedName>
        <fullName evidence="1">Uncharacterized protein</fullName>
    </submittedName>
</protein>
<dbReference type="EMBL" id="JAIVFQ010000005">
    <property type="protein sequence ID" value="MCC5598688.1"/>
    <property type="molecule type" value="Genomic_DNA"/>
</dbReference>
<comment type="caution">
    <text evidence="1">The sequence shown here is derived from an EMBL/GenBank/DDBJ whole genome shotgun (WGS) entry which is preliminary data.</text>
</comment>
<evidence type="ECO:0000313" key="1">
    <source>
        <dbReference type="EMBL" id="MCC5598688.1"/>
    </source>
</evidence>
<proteinExistence type="predicted"/>
<keyword evidence="2" id="KW-1185">Reference proteome</keyword>